<dbReference type="Gene3D" id="3.40.50.410">
    <property type="entry name" value="von Willebrand factor, type A domain"/>
    <property type="match status" value="1"/>
</dbReference>
<proteinExistence type="predicted"/>
<dbReference type="EMBL" id="JAEUXJ010000001">
    <property type="protein sequence ID" value="MBL6454558.1"/>
    <property type="molecule type" value="Genomic_DNA"/>
</dbReference>
<dbReference type="SUPFAM" id="SSF53300">
    <property type="entry name" value="vWA-like"/>
    <property type="match status" value="1"/>
</dbReference>
<name>A0ABS1UYM2_9PROT</name>
<reference evidence="1 2" key="1">
    <citation type="submission" date="2021-01" db="EMBL/GenBank/DDBJ databases">
        <title>Belnapia mucosa sp. nov. and Belnapia arida sp. nov., isolated from the Tabernas Desert (Almeria, Spain).</title>
        <authorList>
            <person name="Molina-Menor E."/>
            <person name="Vidal-Verdu A."/>
            <person name="Calonge A."/>
            <person name="Satari L."/>
            <person name="Pereto Magraner J."/>
            <person name="Porcar Miralles M."/>
        </authorList>
    </citation>
    <scope>NUCLEOTIDE SEQUENCE [LARGE SCALE GENOMIC DNA]</scope>
    <source>
        <strain evidence="1 2">T6</strain>
    </source>
</reference>
<dbReference type="Pfam" id="PF06707">
    <property type="entry name" value="DUF1194"/>
    <property type="match status" value="1"/>
</dbReference>
<accession>A0ABS1UYM2</accession>
<comment type="caution">
    <text evidence="1">The sequence shown here is derived from an EMBL/GenBank/DDBJ whole genome shotgun (WGS) entry which is preliminary data.</text>
</comment>
<protein>
    <submittedName>
        <fullName evidence="1">DUF1194 domain-containing protein</fullName>
    </submittedName>
</protein>
<sequence length="223" mass="24059">MSRNAPVDLLLVLAVDGSSSIDDDEDRLQRDGYCAALSDTAVLTAIRSGVFGSIGLAYVEWSGHGEQQVVAPWTRIASQSDAAAWSAVVARRSRPWRGSTSISSCIEFARLLLARAPWDSNRRVIDISGDGPDEGRDRIDAVRALQQARESVVNDGITINGLALPSKKISYPPTNWGATGTAEFYTDAVIGGKDAFVVEVTDQADFIPALRRKLVREIASGWP</sequence>
<evidence type="ECO:0000313" key="1">
    <source>
        <dbReference type="EMBL" id="MBL6454558.1"/>
    </source>
</evidence>
<dbReference type="InterPro" id="IPR010607">
    <property type="entry name" value="DUF1194"/>
</dbReference>
<dbReference type="Proteomes" id="UP000606490">
    <property type="component" value="Unassembled WGS sequence"/>
</dbReference>
<keyword evidence="2" id="KW-1185">Reference proteome</keyword>
<gene>
    <name evidence="1" type="ORF">JMJ55_04425</name>
</gene>
<organism evidence="1 2">
    <name type="scientific">Belnapia mucosa</name>
    <dbReference type="NCBI Taxonomy" id="2804532"/>
    <lineage>
        <taxon>Bacteria</taxon>
        <taxon>Pseudomonadati</taxon>
        <taxon>Pseudomonadota</taxon>
        <taxon>Alphaproteobacteria</taxon>
        <taxon>Acetobacterales</taxon>
        <taxon>Roseomonadaceae</taxon>
        <taxon>Belnapia</taxon>
    </lineage>
</organism>
<evidence type="ECO:0000313" key="2">
    <source>
        <dbReference type="Proteomes" id="UP000606490"/>
    </source>
</evidence>
<dbReference type="InterPro" id="IPR036465">
    <property type="entry name" value="vWFA_dom_sf"/>
</dbReference>
<dbReference type="RefSeq" id="WP_202824251.1">
    <property type="nucleotide sequence ID" value="NZ_JAEUXJ010000001.1"/>
</dbReference>